<feature type="domain" description="Gem-associated protein 5 first beta-propeller" evidence="3">
    <location>
        <begin position="22"/>
        <end position="176"/>
    </location>
</feature>
<evidence type="ECO:0000259" key="3">
    <source>
        <dbReference type="Pfam" id="PF23770"/>
    </source>
</evidence>
<evidence type="ECO:0000256" key="2">
    <source>
        <dbReference type="ARBA" id="ARBA00022737"/>
    </source>
</evidence>
<protein>
    <recommendedName>
        <fullName evidence="3">Gem-associated protein 5 first beta-propeller domain-containing protein</fullName>
    </recommendedName>
</protein>
<dbReference type="InterPro" id="IPR015943">
    <property type="entry name" value="WD40/YVTN_repeat-like_dom_sf"/>
</dbReference>
<dbReference type="GO" id="GO:0000387">
    <property type="term" value="P:spliceosomal snRNP assembly"/>
    <property type="evidence" value="ECO:0007669"/>
    <property type="project" value="TreeGrafter"/>
</dbReference>
<name>A0A1B6KKX0_9HEMI</name>
<dbReference type="InterPro" id="IPR056432">
    <property type="entry name" value="Beta-prop_GEMI5_1st"/>
</dbReference>
<feature type="non-terminal residue" evidence="4">
    <location>
        <position position="183"/>
    </location>
</feature>
<keyword evidence="1" id="KW-0853">WD repeat</keyword>
<dbReference type="GO" id="GO:0032797">
    <property type="term" value="C:SMN complex"/>
    <property type="evidence" value="ECO:0007669"/>
    <property type="project" value="TreeGrafter"/>
</dbReference>
<proteinExistence type="predicted"/>
<dbReference type="Gene3D" id="2.130.10.10">
    <property type="entry name" value="YVTN repeat-like/Quinoprotein amine dehydrogenase"/>
    <property type="match status" value="1"/>
</dbReference>
<dbReference type="GO" id="GO:0003730">
    <property type="term" value="F:mRNA 3'-UTR binding"/>
    <property type="evidence" value="ECO:0007669"/>
    <property type="project" value="TreeGrafter"/>
</dbReference>
<organism evidence="4">
    <name type="scientific">Graphocephala atropunctata</name>
    <dbReference type="NCBI Taxonomy" id="36148"/>
    <lineage>
        <taxon>Eukaryota</taxon>
        <taxon>Metazoa</taxon>
        <taxon>Ecdysozoa</taxon>
        <taxon>Arthropoda</taxon>
        <taxon>Hexapoda</taxon>
        <taxon>Insecta</taxon>
        <taxon>Pterygota</taxon>
        <taxon>Neoptera</taxon>
        <taxon>Paraneoptera</taxon>
        <taxon>Hemiptera</taxon>
        <taxon>Auchenorrhyncha</taxon>
        <taxon>Membracoidea</taxon>
        <taxon>Cicadellidae</taxon>
        <taxon>Cicadellinae</taxon>
        <taxon>Cicadellini</taxon>
        <taxon>Graphocephala</taxon>
    </lineage>
</organism>
<dbReference type="PANTHER" id="PTHR46362">
    <property type="entry name" value="GEM-ASSOCIATED PROTEIN 5"/>
    <property type="match status" value="1"/>
</dbReference>
<evidence type="ECO:0000313" key="4">
    <source>
        <dbReference type="EMBL" id="JAT12076.1"/>
    </source>
</evidence>
<evidence type="ECO:0000256" key="1">
    <source>
        <dbReference type="ARBA" id="ARBA00022574"/>
    </source>
</evidence>
<dbReference type="InterPro" id="IPR001680">
    <property type="entry name" value="WD40_rpt"/>
</dbReference>
<dbReference type="GO" id="GO:0005634">
    <property type="term" value="C:nucleus"/>
    <property type="evidence" value="ECO:0007669"/>
    <property type="project" value="TreeGrafter"/>
</dbReference>
<reference evidence="4" key="1">
    <citation type="submission" date="2015-11" db="EMBL/GenBank/DDBJ databases">
        <title>De novo transcriptome assembly of four potential Pierce s Disease insect vectors from Arizona vineyards.</title>
        <authorList>
            <person name="Tassone E.E."/>
        </authorList>
    </citation>
    <scope>NUCLEOTIDE SEQUENCE</scope>
</reference>
<dbReference type="SUPFAM" id="SSF50978">
    <property type="entry name" value="WD40 repeat-like"/>
    <property type="match status" value="1"/>
</dbReference>
<keyword evidence="2" id="KW-0677">Repeat</keyword>
<dbReference type="EMBL" id="GEBQ01027901">
    <property type="protein sequence ID" value="JAT12076.1"/>
    <property type="molecule type" value="Transcribed_RNA"/>
</dbReference>
<accession>A0A1B6KKX0</accession>
<gene>
    <name evidence="4" type="ORF">g.38787</name>
</gene>
<dbReference type="PANTHER" id="PTHR46362:SF1">
    <property type="entry name" value="GEM-ASSOCIATED PROTEIN 5"/>
    <property type="match status" value="1"/>
</dbReference>
<dbReference type="InterPro" id="IPR036322">
    <property type="entry name" value="WD40_repeat_dom_sf"/>
</dbReference>
<dbReference type="InterPro" id="IPR052640">
    <property type="entry name" value="Gemin-5"/>
</dbReference>
<dbReference type="Pfam" id="PF23770">
    <property type="entry name" value="Beta-prop_RIG_1st"/>
    <property type="match status" value="1"/>
</dbReference>
<dbReference type="SMART" id="SM00320">
    <property type="entry name" value="WD40"/>
    <property type="match status" value="3"/>
</dbReference>
<dbReference type="AlphaFoldDB" id="A0A1B6KKX0"/>
<dbReference type="InterPro" id="IPR019775">
    <property type="entry name" value="WD40_repeat_CS"/>
</dbReference>
<dbReference type="PROSITE" id="PS00678">
    <property type="entry name" value="WD_REPEATS_1"/>
    <property type="match status" value="1"/>
</dbReference>
<sequence>MDKFILPPSPNWQLSNILACNDNGTLAYGSRSELSIINLKPNGSFDVSILPIAHKEKLCVVVFSPINGSFKNCLATCGDDSMVRVWDFQECRLLYCHSGHKDGLRVMGLDWSQADTNRLVSVNDLGSIVCWDLTSNTIRRLHCGTKVLPLTLACCPHDKDLVAIGCKGGVTLIVDTKGNGKLV</sequence>